<proteinExistence type="predicted"/>
<reference evidence="2 3" key="1">
    <citation type="submission" date="2024-08" db="EMBL/GenBank/DDBJ databases">
        <title>Mycobacterium servetensis sp. nov., a novel rapid-growing mycobacterial species recovered from a human patient in Zaragoza, Spain.</title>
        <authorList>
            <person name="Tristancho-Baro A.I."/>
            <person name="Buenestado-Serrano S."/>
            <person name="Garcia De Viedma D."/>
            <person name="Milagro-Beamonte A."/>
            <person name="Burillo N."/>
            <person name="Sanz S."/>
            <person name="Lopez-Calleja A.I."/>
            <person name="Penas-Utrilla D."/>
            <person name="Guardingo M."/>
            <person name="Garcia M.J."/>
            <person name="Vinuelas-Bayon J."/>
        </authorList>
    </citation>
    <scope>NUCLEOTIDE SEQUENCE [LARGE SCALE GENOMIC DNA]</scope>
    <source>
        <strain evidence="3">HUMS_12744610</strain>
    </source>
</reference>
<evidence type="ECO:0000313" key="2">
    <source>
        <dbReference type="EMBL" id="MEY8018102.1"/>
    </source>
</evidence>
<comment type="caution">
    <text evidence="2">The sequence shown here is derived from an EMBL/GenBank/DDBJ whole genome shotgun (WGS) entry which is preliminary data.</text>
</comment>
<dbReference type="RefSeq" id="WP_369740741.1">
    <property type="nucleotide sequence ID" value="NZ_JBGEDP010000001.1"/>
</dbReference>
<evidence type="ECO:0000313" key="3">
    <source>
        <dbReference type="Proteomes" id="UP001564760"/>
    </source>
</evidence>
<dbReference type="Proteomes" id="UP001564760">
    <property type="component" value="Unassembled WGS sequence"/>
</dbReference>
<protein>
    <submittedName>
        <fullName evidence="2">DUF1490 family protein</fullName>
    </submittedName>
</protein>
<name>A0ABV4C886_9MYCO</name>
<dbReference type="Pfam" id="PF07371">
    <property type="entry name" value="DUF1490"/>
    <property type="match status" value="1"/>
</dbReference>
<organism evidence="2 3">
    <name type="scientific">Mycobacterium servetii</name>
    <dbReference type="NCBI Taxonomy" id="3237418"/>
    <lineage>
        <taxon>Bacteria</taxon>
        <taxon>Bacillati</taxon>
        <taxon>Actinomycetota</taxon>
        <taxon>Actinomycetes</taxon>
        <taxon>Mycobacteriales</taxon>
        <taxon>Mycobacteriaceae</taxon>
        <taxon>Mycobacterium</taxon>
    </lineage>
</organism>
<keyword evidence="3" id="KW-1185">Reference proteome</keyword>
<dbReference type="EMBL" id="JBGEDP010000001">
    <property type="protein sequence ID" value="MEY8018102.1"/>
    <property type="molecule type" value="Genomic_DNA"/>
</dbReference>
<gene>
    <name evidence="2" type="ORF">AB8998_25625</name>
</gene>
<dbReference type="InterPro" id="IPR009963">
    <property type="entry name" value="DUF1490"/>
</dbReference>
<accession>A0ABV4C886</accession>
<feature type="region of interest" description="Disordered" evidence="1">
    <location>
        <begin position="74"/>
        <end position="99"/>
    </location>
</feature>
<sequence>MAWQGLVGKAVPTLVTGVVGAAAYEALAKAPWRRMTVSAAAVGLRGARATERVTREAAERARLATADVLAEAAERVGERVPAPADSSSAAGHGGDDACH</sequence>
<evidence type="ECO:0000256" key="1">
    <source>
        <dbReference type="SAM" id="MobiDB-lite"/>
    </source>
</evidence>